<keyword evidence="2" id="KW-1185">Reference proteome</keyword>
<dbReference type="Proteomes" id="UP000251956">
    <property type="component" value="Unassembled WGS sequence"/>
</dbReference>
<protein>
    <submittedName>
        <fullName evidence="1">Uncharacterized protein</fullName>
    </submittedName>
</protein>
<evidence type="ECO:0000313" key="1">
    <source>
        <dbReference type="EMBL" id="RAZ72988.1"/>
    </source>
</evidence>
<dbReference type="OrthoDB" id="8114307at2"/>
<name>A0A330GJM7_9HYPH</name>
<dbReference type="RefSeq" id="WP_112130191.1">
    <property type="nucleotide sequence ID" value="NZ_QMBQ01000009.1"/>
</dbReference>
<reference evidence="1 2" key="2">
    <citation type="submission" date="2018-07" db="EMBL/GenBank/DDBJ databases">
        <title>Diversity of Mesorhizobium strains in Brazil.</title>
        <authorList>
            <person name="Helene L.C.F."/>
            <person name="Dall'Agnol R."/>
            <person name="Delamuta J.R.M."/>
            <person name="Hungria M."/>
        </authorList>
    </citation>
    <scope>NUCLEOTIDE SEQUENCE [LARGE SCALE GENOMIC DNA]</scope>
    <source>
        <strain evidence="1 2">CNPSo 3140</strain>
    </source>
</reference>
<sequence length="172" mass="19498">MSRYLMSSQCVFDVIKRRNLDAELWLEAADARGIYADDICISAVTPMTIRWQLEQALTAARAKPEAAAYPVPLIRDFIDQANRFFEDFARDDRIIAMDHRIAVRWGDLLDMKITYGSPDGRLYDVPSATKVEIATALVGRGDFPFVYVDYHQDAHAGIPGLAVENPEKFSRR</sequence>
<gene>
    <name evidence="1" type="ORF">DPM35_26750</name>
</gene>
<organism evidence="1 2">
    <name type="scientific">Mesorhizobium atlanticum</name>
    <dbReference type="NCBI Taxonomy" id="2233532"/>
    <lineage>
        <taxon>Bacteria</taxon>
        <taxon>Pseudomonadati</taxon>
        <taxon>Pseudomonadota</taxon>
        <taxon>Alphaproteobacteria</taxon>
        <taxon>Hyphomicrobiales</taxon>
        <taxon>Phyllobacteriaceae</taxon>
        <taxon>Mesorhizobium</taxon>
    </lineage>
</organism>
<evidence type="ECO:0000313" key="2">
    <source>
        <dbReference type="Proteomes" id="UP000251956"/>
    </source>
</evidence>
<proteinExistence type="predicted"/>
<dbReference type="AlphaFoldDB" id="A0A330GJM7"/>
<comment type="caution">
    <text evidence="1">The sequence shown here is derived from an EMBL/GenBank/DDBJ whole genome shotgun (WGS) entry which is preliminary data.</text>
</comment>
<dbReference type="EMBL" id="QMBQ01000009">
    <property type="protein sequence ID" value="RAZ72988.1"/>
    <property type="molecule type" value="Genomic_DNA"/>
</dbReference>
<reference evidence="2" key="1">
    <citation type="submission" date="2018-06" db="EMBL/GenBank/DDBJ databases">
        <authorList>
            <person name="Helene L.C."/>
            <person name="Dall'Agnol R."/>
            <person name="Delamuta J.R."/>
            <person name="Hungria M."/>
        </authorList>
    </citation>
    <scope>NUCLEOTIDE SEQUENCE [LARGE SCALE GENOMIC DNA]</scope>
    <source>
        <strain evidence="2">CNPSo 3140</strain>
    </source>
</reference>
<accession>A0A330GJM7</accession>